<dbReference type="GO" id="GO:0050660">
    <property type="term" value="F:flavin adenine dinucleotide binding"/>
    <property type="evidence" value="ECO:0007669"/>
    <property type="project" value="InterPro"/>
</dbReference>
<dbReference type="RefSeq" id="WP_110857172.1">
    <property type="nucleotide sequence ID" value="NZ_QJSQ01000032.1"/>
</dbReference>
<dbReference type="InterPro" id="IPR006076">
    <property type="entry name" value="FAD-dep_OxRdtase"/>
</dbReference>
<proteinExistence type="predicted"/>
<keyword evidence="3" id="KW-0274">FAD</keyword>
<comment type="caution">
    <text evidence="6">The sequence shown here is derived from an EMBL/GenBank/DDBJ whole genome shotgun (WGS) entry which is preliminary data.</text>
</comment>
<dbReference type="SUPFAM" id="SSF51905">
    <property type="entry name" value="FAD/NAD(P)-binding domain"/>
    <property type="match status" value="1"/>
</dbReference>
<name>A0A2V4T0I3_9BURK</name>
<evidence type="ECO:0000313" key="7">
    <source>
        <dbReference type="Proteomes" id="UP000247772"/>
    </source>
</evidence>
<sequence>MGANTADVIVVGLGAFGSATVYQLARQGVKVIGIDQYAPPHDRGSSHGSTRITRLAVGEGEVYIPIIKRSHEIWSELEASTGQKLYYKTGGLIMGPQDGTISHHGKPDFVRRTIANAERWGIDHEVLDAVEVSARYPQFQTRGDELAYLEPDSGVLVPEACVQAQLQQALALGAELRLNEKVLYISEEGANVKVRTSLGEYSAAKVVLTAGPWLPAMTGGTMQMNLRVLRQALHWFETTRPFLYSPDVCPIFIWMHGSRDQDYMYGFPMVDGKPGVKVASEQYETECTPDDFDRVVGAEESQEMFDINVAGRLAGVTSKTVHSAACLYTVSSDSGFVVDTYRDMENVMAVSACSGHGFKNSAGLGERMARWATTREPAGLEHFRVARFNT</sequence>
<dbReference type="PANTHER" id="PTHR10961">
    <property type="entry name" value="PEROXISOMAL SARCOSINE OXIDASE"/>
    <property type="match status" value="1"/>
</dbReference>
<evidence type="ECO:0000313" key="6">
    <source>
        <dbReference type="EMBL" id="PYE15697.1"/>
    </source>
</evidence>
<dbReference type="InterPro" id="IPR036188">
    <property type="entry name" value="FAD/NAD-bd_sf"/>
</dbReference>
<dbReference type="OrthoDB" id="8713780at2"/>
<accession>A0A2V4T0I3</accession>
<dbReference type="Gene3D" id="3.50.50.60">
    <property type="entry name" value="FAD/NAD(P)-binding domain"/>
    <property type="match status" value="1"/>
</dbReference>
<dbReference type="Proteomes" id="UP000247772">
    <property type="component" value="Unassembled WGS sequence"/>
</dbReference>
<gene>
    <name evidence="6" type="ORF">C7410_1329</name>
</gene>
<dbReference type="Pfam" id="PF01266">
    <property type="entry name" value="DAO"/>
    <property type="match status" value="1"/>
</dbReference>
<dbReference type="SUPFAM" id="SSF54373">
    <property type="entry name" value="FAD-linked reductases, C-terminal domain"/>
    <property type="match status" value="1"/>
</dbReference>
<evidence type="ECO:0000256" key="1">
    <source>
        <dbReference type="ARBA" id="ARBA00001974"/>
    </source>
</evidence>
<keyword evidence="2" id="KW-0285">Flavoprotein</keyword>
<protein>
    <submittedName>
        <fullName evidence="6">Monomeric sarcosine oxidase</fullName>
    </submittedName>
</protein>
<keyword evidence="4" id="KW-0560">Oxidoreductase</keyword>
<evidence type="ECO:0000256" key="2">
    <source>
        <dbReference type="ARBA" id="ARBA00022630"/>
    </source>
</evidence>
<dbReference type="NCBIfam" id="NF008425">
    <property type="entry name" value="PRK11259.1"/>
    <property type="match status" value="1"/>
</dbReference>
<dbReference type="AlphaFoldDB" id="A0A2V4T0I3"/>
<evidence type="ECO:0000259" key="5">
    <source>
        <dbReference type="Pfam" id="PF01266"/>
    </source>
</evidence>
<dbReference type="EMBL" id="QJSQ01000032">
    <property type="protein sequence ID" value="PYE15697.1"/>
    <property type="molecule type" value="Genomic_DNA"/>
</dbReference>
<dbReference type="InterPro" id="IPR045170">
    <property type="entry name" value="MTOX"/>
</dbReference>
<reference evidence="6 7" key="1">
    <citation type="submission" date="2018-06" db="EMBL/GenBank/DDBJ databases">
        <title>Genomic Encyclopedia of Type Strains, Phase IV (KMG-V): Genome sequencing to study the core and pangenomes of soil and plant-associated prokaryotes.</title>
        <authorList>
            <person name="Whitman W."/>
        </authorList>
    </citation>
    <scope>NUCLEOTIDE SEQUENCE [LARGE SCALE GENOMIC DNA]</scope>
    <source>
        <strain evidence="6 7">SRCL-318</strain>
    </source>
</reference>
<dbReference type="GO" id="GO:0008115">
    <property type="term" value="F:sarcosine oxidase activity"/>
    <property type="evidence" value="ECO:0007669"/>
    <property type="project" value="TreeGrafter"/>
</dbReference>
<dbReference type="PANTHER" id="PTHR10961:SF7">
    <property type="entry name" value="FAD DEPENDENT OXIDOREDUCTASE DOMAIN-CONTAINING PROTEIN"/>
    <property type="match status" value="1"/>
</dbReference>
<evidence type="ECO:0000256" key="3">
    <source>
        <dbReference type="ARBA" id="ARBA00022827"/>
    </source>
</evidence>
<evidence type="ECO:0000256" key="4">
    <source>
        <dbReference type="ARBA" id="ARBA00023002"/>
    </source>
</evidence>
<organism evidence="6 7">
    <name type="scientific">Paraburkholderia silvatlantica</name>
    <dbReference type="NCBI Taxonomy" id="321895"/>
    <lineage>
        <taxon>Bacteria</taxon>
        <taxon>Pseudomonadati</taxon>
        <taxon>Pseudomonadota</taxon>
        <taxon>Betaproteobacteria</taxon>
        <taxon>Burkholderiales</taxon>
        <taxon>Burkholderiaceae</taxon>
        <taxon>Paraburkholderia</taxon>
    </lineage>
</organism>
<dbReference type="Gene3D" id="3.30.9.10">
    <property type="entry name" value="D-Amino Acid Oxidase, subunit A, domain 2"/>
    <property type="match status" value="1"/>
</dbReference>
<comment type="cofactor">
    <cofactor evidence="1">
        <name>FAD</name>
        <dbReference type="ChEBI" id="CHEBI:57692"/>
    </cofactor>
</comment>
<feature type="domain" description="FAD dependent oxidoreductase" evidence="5">
    <location>
        <begin position="7"/>
        <end position="371"/>
    </location>
</feature>